<gene>
    <name evidence="5" type="primary">LOC102806853</name>
</gene>
<evidence type="ECO:0000313" key="5">
    <source>
        <dbReference type="RefSeq" id="XP_006825207.1"/>
    </source>
</evidence>
<dbReference type="GeneID" id="102806853"/>
<dbReference type="InterPro" id="IPR004263">
    <property type="entry name" value="Exostosin"/>
</dbReference>
<proteinExistence type="inferred from homology"/>
<keyword evidence="2" id="KW-0472">Membrane</keyword>
<comment type="similarity">
    <text evidence="1">Belongs to the glycosyltransferase 47 family.</text>
</comment>
<dbReference type="InterPro" id="IPR040911">
    <property type="entry name" value="Exostosin_GT47"/>
</dbReference>
<sequence>MGRCVISIRRRSPFRLLILITLIFFLILVIILIQKRQLVDTSYRMNVQENTNDKLAINTTRKIECQTKKEVETVYTQMIYKDVMGKDLFSMRTKDVSVLKKVCSVLDSCKGFNSNGWLKKSVSPLVQGATDLFIKENVTVIKDSLTNTNNIMKLEYEEMKSNLKIYIYDIDIGTNMKSPKDYKYGVESLFINLLRNSKFRTQEASEATFFFIPSRCTAYRYSVSDRDQGGKVAEETMKDILQYIKSTFPYWDRSAGTDHFYICSHDMGGEVTKQSIPNLLKNSIALLNTADYEDRYFMPHKDISVPPHPGKPPVIMPSVGHGGKNVKPSSRNIFASFAGTLDRGRVRPAVQKLWSKDPDFQLIDGMLTDENYKKLLEFSKFCLILRGHRVWSPRLMDSVWFGCVPVIIADYYHLPLQSVIDWQDIAVIIPESKVPELKSILMSISEDELSRKQELISQIYTYLSWNNPSQDYDAFHMVLYELWQRRHIMRYYT</sequence>
<organism evidence="4 5">
    <name type="scientific">Saccoglossus kowalevskii</name>
    <name type="common">Acorn worm</name>
    <dbReference type="NCBI Taxonomy" id="10224"/>
    <lineage>
        <taxon>Eukaryota</taxon>
        <taxon>Metazoa</taxon>
        <taxon>Hemichordata</taxon>
        <taxon>Enteropneusta</taxon>
        <taxon>Harrimaniidae</taxon>
        <taxon>Saccoglossus</taxon>
    </lineage>
</organism>
<keyword evidence="2" id="KW-1133">Transmembrane helix</keyword>
<keyword evidence="2" id="KW-0812">Transmembrane</keyword>
<dbReference type="Pfam" id="PF03016">
    <property type="entry name" value="Exostosin_GT47"/>
    <property type="match status" value="1"/>
</dbReference>
<dbReference type="RefSeq" id="XP_006825207.1">
    <property type="nucleotide sequence ID" value="XM_006825144.1"/>
</dbReference>
<dbReference type="Proteomes" id="UP000694865">
    <property type="component" value="Unplaced"/>
</dbReference>
<accession>A0ABM0MYW6</accession>
<reference evidence="5" key="1">
    <citation type="submission" date="2025-08" db="UniProtKB">
        <authorList>
            <consortium name="RefSeq"/>
        </authorList>
    </citation>
    <scope>IDENTIFICATION</scope>
    <source>
        <tissue evidence="5">Testes</tissue>
    </source>
</reference>
<dbReference type="PANTHER" id="PTHR11062:SF281">
    <property type="entry name" value="EXOSTOSIN-LIKE 2"/>
    <property type="match status" value="1"/>
</dbReference>
<evidence type="ECO:0000259" key="3">
    <source>
        <dbReference type="Pfam" id="PF03016"/>
    </source>
</evidence>
<evidence type="ECO:0000256" key="1">
    <source>
        <dbReference type="ARBA" id="ARBA00010271"/>
    </source>
</evidence>
<keyword evidence="4" id="KW-1185">Reference proteome</keyword>
<feature type="domain" description="Exostosin GT47" evidence="3">
    <location>
        <begin position="160"/>
        <end position="444"/>
    </location>
</feature>
<evidence type="ECO:0000256" key="2">
    <source>
        <dbReference type="SAM" id="Phobius"/>
    </source>
</evidence>
<feature type="transmembrane region" description="Helical" evidence="2">
    <location>
        <begin position="12"/>
        <end position="33"/>
    </location>
</feature>
<evidence type="ECO:0000313" key="4">
    <source>
        <dbReference type="Proteomes" id="UP000694865"/>
    </source>
</evidence>
<dbReference type="PANTHER" id="PTHR11062">
    <property type="entry name" value="EXOSTOSIN HEPARAN SULFATE GLYCOSYLTRANSFERASE -RELATED"/>
    <property type="match status" value="1"/>
</dbReference>
<protein>
    <submittedName>
        <fullName evidence="5">Probable glycosyltransferase At5g11130-like</fullName>
    </submittedName>
</protein>
<name>A0ABM0MYW6_SACKO</name>